<sequence>MKKPSTASVHFSVKANEVVLIAKFIEWMAKYSQFLQEDGDDDDLRFILTAEGELRDIFKTLSHESQDALLKLSKSYPAFKSERAKNFRNALLRIARKAK</sequence>
<dbReference type="AlphaFoldDB" id="K2G151"/>
<protein>
    <submittedName>
        <fullName evidence="1">Uncharacterized protein</fullName>
    </submittedName>
</protein>
<dbReference type="EMBL" id="AMFJ01000260">
    <property type="protein sequence ID" value="EKE28958.1"/>
    <property type="molecule type" value="Genomic_DNA"/>
</dbReference>
<accession>K2G151</accession>
<organism evidence="1">
    <name type="scientific">uncultured bacterium</name>
    <name type="common">gcode 4</name>
    <dbReference type="NCBI Taxonomy" id="1234023"/>
    <lineage>
        <taxon>Bacteria</taxon>
        <taxon>environmental samples</taxon>
    </lineage>
</organism>
<comment type="caution">
    <text evidence="1">The sequence shown here is derived from an EMBL/GenBank/DDBJ whole genome shotgun (WGS) entry which is preliminary data.</text>
</comment>
<gene>
    <name evidence="1" type="ORF">ACD_2C00260G0001</name>
</gene>
<proteinExistence type="predicted"/>
<evidence type="ECO:0000313" key="1">
    <source>
        <dbReference type="EMBL" id="EKE28958.1"/>
    </source>
</evidence>
<name>K2G151_9BACT</name>
<reference evidence="1" key="1">
    <citation type="journal article" date="2012" name="Science">
        <title>Fermentation, hydrogen, and sulfur metabolism in multiple uncultivated bacterial phyla.</title>
        <authorList>
            <person name="Wrighton K.C."/>
            <person name="Thomas B.C."/>
            <person name="Sharon I."/>
            <person name="Miller C.S."/>
            <person name="Castelle C.J."/>
            <person name="VerBerkmoes N.C."/>
            <person name="Wilkins M.J."/>
            <person name="Hettich R.L."/>
            <person name="Lipton M.S."/>
            <person name="Williams K.H."/>
            <person name="Long P.E."/>
            <person name="Banfield J.F."/>
        </authorList>
    </citation>
    <scope>NUCLEOTIDE SEQUENCE [LARGE SCALE GENOMIC DNA]</scope>
</reference>